<evidence type="ECO:0000256" key="2">
    <source>
        <dbReference type="ARBA" id="ARBA00022448"/>
    </source>
</evidence>
<evidence type="ECO:0000313" key="14">
    <source>
        <dbReference type="EMBL" id="KAF2417219.1"/>
    </source>
</evidence>
<dbReference type="InterPro" id="IPR056173">
    <property type="entry name" value="Sec20_C"/>
</dbReference>
<evidence type="ECO:0000256" key="8">
    <source>
        <dbReference type="ARBA" id="ARBA00023136"/>
    </source>
</evidence>
<dbReference type="PANTHER" id="PTHR12825">
    <property type="entry name" value="BNIP1-RELATED"/>
    <property type="match status" value="1"/>
</dbReference>
<keyword evidence="3 12" id="KW-0812">Transmembrane</keyword>
<keyword evidence="7 10" id="KW-0175">Coiled coil</keyword>
<dbReference type="GO" id="GO:0006890">
    <property type="term" value="P:retrograde vesicle-mediated transport, Golgi to endoplasmic reticulum"/>
    <property type="evidence" value="ECO:0007669"/>
    <property type="project" value="InterPro"/>
</dbReference>
<comment type="subcellular location">
    <subcellularLocation>
        <location evidence="1">Endoplasmic reticulum membrane</location>
        <topology evidence="1">Single-pass type IV membrane protein</topology>
    </subcellularLocation>
</comment>
<feature type="region of interest" description="Disordered" evidence="11">
    <location>
        <begin position="351"/>
        <end position="423"/>
    </location>
</feature>
<evidence type="ECO:0000313" key="15">
    <source>
        <dbReference type="Proteomes" id="UP000800235"/>
    </source>
</evidence>
<evidence type="ECO:0000256" key="9">
    <source>
        <dbReference type="ARBA" id="ARBA00037934"/>
    </source>
</evidence>
<keyword evidence="2" id="KW-0813">Transport</keyword>
<keyword evidence="6 12" id="KW-1133">Transmembrane helix</keyword>
<protein>
    <recommendedName>
        <fullName evidence="13">Sec20 C-terminal domain-containing protein</fullName>
    </recommendedName>
</protein>
<dbReference type="GO" id="GO:0031201">
    <property type="term" value="C:SNARE complex"/>
    <property type="evidence" value="ECO:0007669"/>
    <property type="project" value="TreeGrafter"/>
</dbReference>
<dbReference type="Pfam" id="PF03908">
    <property type="entry name" value="Sec20"/>
    <property type="match status" value="1"/>
</dbReference>
<feature type="region of interest" description="Disordered" evidence="11">
    <location>
        <begin position="144"/>
        <end position="174"/>
    </location>
</feature>
<evidence type="ECO:0000256" key="4">
    <source>
        <dbReference type="ARBA" id="ARBA00022824"/>
    </source>
</evidence>
<dbReference type="InterPro" id="IPR005606">
    <property type="entry name" value="Sec20"/>
</dbReference>
<keyword evidence="15" id="KW-1185">Reference proteome</keyword>
<keyword evidence="8 12" id="KW-0472">Membrane</keyword>
<feature type="compositionally biased region" description="Basic and acidic residues" evidence="11">
    <location>
        <begin position="360"/>
        <end position="387"/>
    </location>
</feature>
<dbReference type="GO" id="GO:0005789">
    <property type="term" value="C:endoplasmic reticulum membrane"/>
    <property type="evidence" value="ECO:0007669"/>
    <property type="project" value="UniProtKB-SubCell"/>
</dbReference>
<dbReference type="GO" id="GO:0005484">
    <property type="term" value="F:SNAP receptor activity"/>
    <property type="evidence" value="ECO:0007669"/>
    <property type="project" value="InterPro"/>
</dbReference>
<feature type="domain" description="Sec20 C-terminal" evidence="13">
    <location>
        <begin position="185"/>
        <end position="274"/>
    </location>
</feature>
<keyword evidence="4" id="KW-0256">Endoplasmic reticulum</keyword>
<proteinExistence type="inferred from homology"/>
<evidence type="ECO:0000256" key="10">
    <source>
        <dbReference type="SAM" id="Coils"/>
    </source>
</evidence>
<evidence type="ECO:0000259" key="13">
    <source>
        <dbReference type="Pfam" id="PF03908"/>
    </source>
</evidence>
<dbReference type="OrthoDB" id="46868at2759"/>
<evidence type="ECO:0000256" key="6">
    <source>
        <dbReference type="ARBA" id="ARBA00022989"/>
    </source>
</evidence>
<evidence type="ECO:0000256" key="7">
    <source>
        <dbReference type="ARBA" id="ARBA00023054"/>
    </source>
</evidence>
<feature type="transmembrane region" description="Helical" evidence="12">
    <location>
        <begin position="253"/>
        <end position="271"/>
    </location>
</feature>
<evidence type="ECO:0000256" key="11">
    <source>
        <dbReference type="SAM" id="MobiDB-lite"/>
    </source>
</evidence>
<feature type="coiled-coil region" evidence="10">
    <location>
        <begin position="103"/>
        <end position="137"/>
    </location>
</feature>
<accession>A0A9P4NE96</accession>
<evidence type="ECO:0000256" key="12">
    <source>
        <dbReference type="SAM" id="Phobius"/>
    </source>
</evidence>
<dbReference type="Proteomes" id="UP000800235">
    <property type="component" value="Unassembled WGS sequence"/>
</dbReference>
<reference evidence="14" key="1">
    <citation type="journal article" date="2020" name="Stud. Mycol.">
        <title>101 Dothideomycetes genomes: a test case for predicting lifestyles and emergence of pathogens.</title>
        <authorList>
            <person name="Haridas S."/>
            <person name="Albert R."/>
            <person name="Binder M."/>
            <person name="Bloem J."/>
            <person name="Labutti K."/>
            <person name="Salamov A."/>
            <person name="Andreopoulos B."/>
            <person name="Baker S."/>
            <person name="Barry K."/>
            <person name="Bills G."/>
            <person name="Bluhm B."/>
            <person name="Cannon C."/>
            <person name="Castanera R."/>
            <person name="Culley D."/>
            <person name="Daum C."/>
            <person name="Ezra D."/>
            <person name="Gonzalez J."/>
            <person name="Henrissat B."/>
            <person name="Kuo A."/>
            <person name="Liang C."/>
            <person name="Lipzen A."/>
            <person name="Lutzoni F."/>
            <person name="Magnuson J."/>
            <person name="Mondo S."/>
            <person name="Nolan M."/>
            <person name="Ohm R."/>
            <person name="Pangilinan J."/>
            <person name="Park H.-J."/>
            <person name="Ramirez L."/>
            <person name="Alfaro M."/>
            <person name="Sun H."/>
            <person name="Tritt A."/>
            <person name="Yoshinaga Y."/>
            <person name="Zwiers L.-H."/>
            <person name="Turgeon B."/>
            <person name="Goodwin S."/>
            <person name="Spatafora J."/>
            <person name="Crous P."/>
            <person name="Grigoriev I."/>
        </authorList>
    </citation>
    <scope>NUCLEOTIDE SEQUENCE</scope>
    <source>
        <strain evidence="14">CBS 130266</strain>
    </source>
</reference>
<keyword evidence="5" id="KW-0931">ER-Golgi transport</keyword>
<evidence type="ECO:0000256" key="5">
    <source>
        <dbReference type="ARBA" id="ARBA00022892"/>
    </source>
</evidence>
<name>A0A9P4NE96_9PEZI</name>
<feature type="compositionally biased region" description="Basic and acidic residues" evidence="11">
    <location>
        <begin position="401"/>
        <end position="423"/>
    </location>
</feature>
<feature type="compositionally biased region" description="Polar residues" evidence="11">
    <location>
        <begin position="144"/>
        <end position="159"/>
    </location>
</feature>
<comment type="caution">
    <text evidence="14">The sequence shown here is derived from an EMBL/GenBank/DDBJ whole genome shotgun (WGS) entry which is preliminary data.</text>
</comment>
<comment type="similarity">
    <text evidence="9">Belongs to the SEC20 family.</text>
</comment>
<evidence type="ECO:0000256" key="1">
    <source>
        <dbReference type="ARBA" id="ARBA00004163"/>
    </source>
</evidence>
<feature type="transmembrane region" description="Helical" evidence="12">
    <location>
        <begin position="283"/>
        <end position="304"/>
    </location>
</feature>
<dbReference type="AlphaFoldDB" id="A0A9P4NE96"/>
<dbReference type="PANTHER" id="PTHR12825:SF0">
    <property type="entry name" value="VESICLE TRANSPORT PROTEIN SEC20"/>
    <property type="match status" value="1"/>
</dbReference>
<evidence type="ECO:0000256" key="3">
    <source>
        <dbReference type="ARBA" id="ARBA00022692"/>
    </source>
</evidence>
<gene>
    <name evidence="14" type="ORF">EJ08DRAFT_654572</name>
</gene>
<dbReference type="EMBL" id="MU007143">
    <property type="protein sequence ID" value="KAF2417219.1"/>
    <property type="molecule type" value="Genomic_DNA"/>
</dbReference>
<organism evidence="14 15">
    <name type="scientific">Tothia fuscella</name>
    <dbReference type="NCBI Taxonomy" id="1048955"/>
    <lineage>
        <taxon>Eukaryota</taxon>
        <taxon>Fungi</taxon>
        <taxon>Dikarya</taxon>
        <taxon>Ascomycota</taxon>
        <taxon>Pezizomycotina</taxon>
        <taxon>Dothideomycetes</taxon>
        <taxon>Pleosporomycetidae</taxon>
        <taxon>Venturiales</taxon>
        <taxon>Cylindrosympodiaceae</taxon>
        <taxon>Tothia</taxon>
    </lineage>
</organism>
<sequence length="423" mass="47553">MSNLQSLTARLNTLSETYKATLHLINRLSKLSFQPGSTPLDTSEADVRVELTTDIHDSLKQQEEDLELLKQEIDDLSGGDSYNYQRRRESERDRDRLRLSVQVARLSEDLRLARTQFRKAQLQARHASEAAKQQERQLLLQSYNEPPSRSDTPNSSTGPFVSGQLATRRRGPEKLSEDEILVNASTDVTAALRRTQQLMQTELTRSQFAQETLDRSTAELKSLGEQYSDLDSVLGASKKLAGTLLRSNKSDTWYLQTAFWILIVTISWLVFRRLLYGPLWWLLYLPLKLSYRFLVVLFGAVGIAGSKPETGLGLGVQTGSIAASSSFPTASVGGMADSTVKMDGKESVRRGDGTILVDSDEPRNPKKRAFDTEVEAEKQKQVERKEPVVLGDGTVLEDSDEPRNPHKRMLDTEVEKEKHKDEL</sequence>